<name>A0A4Y3IKM0_9VIBR</name>
<dbReference type="OrthoDB" id="9801454at2"/>
<dbReference type="SMART" id="SM00852">
    <property type="entry name" value="MoCF_biosynth"/>
    <property type="match status" value="1"/>
</dbReference>
<gene>
    <name evidence="2" type="ORF">VCO01S_11190</name>
</gene>
<dbReference type="PANTHER" id="PTHR13939">
    <property type="entry name" value="NICOTINAMIDE-NUCLEOTIDE AMIDOHYDROLASE PNCC"/>
    <property type="match status" value="1"/>
</dbReference>
<protein>
    <submittedName>
        <fullName evidence="2">CinA-like protein</fullName>
    </submittedName>
</protein>
<keyword evidence="3" id="KW-1185">Reference proteome</keyword>
<evidence type="ECO:0000313" key="2">
    <source>
        <dbReference type="EMBL" id="GEA59926.1"/>
    </source>
</evidence>
<feature type="domain" description="MoaB/Mog" evidence="1">
    <location>
        <begin position="20"/>
        <end position="187"/>
    </location>
</feature>
<dbReference type="EMBL" id="BJLH01000004">
    <property type="protein sequence ID" value="GEA59926.1"/>
    <property type="molecule type" value="Genomic_DNA"/>
</dbReference>
<evidence type="ECO:0000259" key="1">
    <source>
        <dbReference type="SMART" id="SM00852"/>
    </source>
</evidence>
<organism evidence="2 3">
    <name type="scientific">Vibrio comitans NBRC 102076</name>
    <dbReference type="NCBI Taxonomy" id="1219078"/>
    <lineage>
        <taxon>Bacteria</taxon>
        <taxon>Pseudomonadati</taxon>
        <taxon>Pseudomonadota</taxon>
        <taxon>Gammaproteobacteria</taxon>
        <taxon>Vibrionales</taxon>
        <taxon>Vibrionaceae</taxon>
        <taxon>Vibrio</taxon>
    </lineage>
</organism>
<dbReference type="AlphaFoldDB" id="A0A4Y3IKM0"/>
<dbReference type="SUPFAM" id="SSF53218">
    <property type="entry name" value="Molybdenum cofactor biosynthesis proteins"/>
    <property type="match status" value="1"/>
</dbReference>
<dbReference type="NCBIfam" id="TIGR00177">
    <property type="entry name" value="molyb_syn"/>
    <property type="match status" value="1"/>
</dbReference>
<dbReference type="InterPro" id="IPR050101">
    <property type="entry name" value="CinA"/>
</dbReference>
<accession>A0A4Y3IKM0</accession>
<sequence>MTKLQPLQHSANQSVPPRIAMLSTGEEVLFGDIVDTNASWLSAYLFEQGFQMTTRLTVGDSLDAISEGLSQLSRNHDVVIVNGGLGPTSDDLTAQAAALCAGVELQLYDEWVERLIQMYEQWQRPMPDSNIKQALLPKGSEILDNPRGTACGFRVNINGALCYFTPGVPHEFKTMLAQEILPHMQKSFSSVEQKQVHRIYTFGLSESGIANQIEALDIPGEVSLGYRSALPFIEVKIFYSEAAQEVRDFLLKVEQELSANTISVNREVRDLTVSMMKEQGVGLNIIDYSTQGHFHQWVSASAVEQQISISSVNTNPGESIAFGDERSSMIDKLYQQFSLERSGTNTMIIHNIEDGGVEFLLVVQDKILYQAVVFKRDYSFKARNVVISAIAIDMLRRHLNEDEIFADYGSVTRVASSITNL</sequence>
<dbReference type="Pfam" id="PF00994">
    <property type="entry name" value="MoCF_biosynth"/>
    <property type="match status" value="1"/>
</dbReference>
<dbReference type="RefSeq" id="WP_141270168.1">
    <property type="nucleotide sequence ID" value="NZ_BJLH01000004.1"/>
</dbReference>
<reference evidence="2 3" key="1">
    <citation type="submission" date="2019-06" db="EMBL/GenBank/DDBJ databases">
        <title>Whole genome shotgun sequence of Vibrio comitans NBRC 102076.</title>
        <authorList>
            <person name="Hosoyama A."/>
            <person name="Uohara A."/>
            <person name="Ohji S."/>
            <person name="Ichikawa N."/>
        </authorList>
    </citation>
    <scope>NUCLEOTIDE SEQUENCE [LARGE SCALE GENOMIC DNA]</scope>
    <source>
        <strain evidence="2 3">NBRC 102076</strain>
    </source>
</reference>
<proteinExistence type="predicted"/>
<dbReference type="Proteomes" id="UP000318242">
    <property type="component" value="Unassembled WGS sequence"/>
</dbReference>
<evidence type="ECO:0000313" key="3">
    <source>
        <dbReference type="Proteomes" id="UP000318242"/>
    </source>
</evidence>
<dbReference type="Gene3D" id="3.40.980.10">
    <property type="entry name" value="MoaB/Mog-like domain"/>
    <property type="match status" value="1"/>
</dbReference>
<dbReference type="CDD" id="cd00885">
    <property type="entry name" value="cinA"/>
    <property type="match status" value="1"/>
</dbReference>
<dbReference type="InterPro" id="IPR036425">
    <property type="entry name" value="MoaB/Mog-like_dom_sf"/>
</dbReference>
<comment type="caution">
    <text evidence="2">The sequence shown here is derived from an EMBL/GenBank/DDBJ whole genome shotgun (WGS) entry which is preliminary data.</text>
</comment>
<dbReference type="InterPro" id="IPR001453">
    <property type="entry name" value="MoaB/Mog_dom"/>
</dbReference>
<dbReference type="PANTHER" id="PTHR13939:SF0">
    <property type="entry name" value="NMN AMIDOHYDROLASE-LIKE PROTEIN YFAY"/>
    <property type="match status" value="1"/>
</dbReference>